<accession>G4TQM6</accession>
<evidence type="ECO:0000313" key="3">
    <source>
        <dbReference type="EMBL" id="CCA73619.1"/>
    </source>
</evidence>
<evidence type="ECO:0000313" key="4">
    <source>
        <dbReference type="Proteomes" id="UP000007148"/>
    </source>
</evidence>
<name>G4TQM6_SERID</name>
<comment type="caution">
    <text evidence="3">The sequence shown here is derived from an EMBL/GenBank/DDBJ whole genome shotgun (WGS) entry which is preliminary data.</text>
</comment>
<feature type="transmembrane region" description="Helical" evidence="1">
    <location>
        <begin position="86"/>
        <end position="108"/>
    </location>
</feature>
<sequence length="365" mass="41574">MDASTIQSLKTTRYVTLAAFILYIYDWILVIPQEVHLFRLTRSSVGKHLYYAIRIASLCGMSLMMYHTSSFRPDLSQMSCMVFTWIWPSLLLVTMYACYSLLTLRLVALFRSRKPINYTLYGILFSTLLATFVFQIHVQAKYSSVVNNSEIGLCLPPPPPTQDSDLDWNFAYSFFPPLLVEIALTLLTAYRAFYDLRFYLHTRRIALAAKAQNKEGIDRDIEGTRKKRPGQFVALPTVLYRDGATFSLVVITLRVWNLIILMTQPRTSMYMAIVALWTALATLTTRMYLNLCDVIQREPPPSVHPETRQLALLGAATRHQSLMPSRTSTTITGNFPPSAFGYTTRLSEHMVRCLDQVQAAQVPPP</sequence>
<feature type="transmembrane region" description="Helical" evidence="1">
    <location>
        <begin position="120"/>
        <end position="138"/>
    </location>
</feature>
<evidence type="ECO:0000256" key="1">
    <source>
        <dbReference type="SAM" id="Phobius"/>
    </source>
</evidence>
<dbReference type="OrthoDB" id="3251775at2759"/>
<dbReference type="Proteomes" id="UP000007148">
    <property type="component" value="Unassembled WGS sequence"/>
</dbReference>
<feature type="transmembrane region" description="Helical" evidence="1">
    <location>
        <begin position="269"/>
        <end position="289"/>
    </location>
</feature>
<dbReference type="InParanoid" id="G4TQM6"/>
<organism evidence="3 4">
    <name type="scientific">Serendipita indica (strain DSM 11827)</name>
    <name type="common">Root endophyte fungus</name>
    <name type="synonym">Piriformospora indica</name>
    <dbReference type="NCBI Taxonomy" id="1109443"/>
    <lineage>
        <taxon>Eukaryota</taxon>
        <taxon>Fungi</taxon>
        <taxon>Dikarya</taxon>
        <taxon>Basidiomycota</taxon>
        <taxon>Agaricomycotina</taxon>
        <taxon>Agaricomycetes</taxon>
        <taxon>Sebacinales</taxon>
        <taxon>Serendipitaceae</taxon>
        <taxon>Serendipita</taxon>
    </lineage>
</organism>
<feature type="domain" description="DUF6533" evidence="2">
    <location>
        <begin position="14"/>
        <end position="58"/>
    </location>
</feature>
<dbReference type="EMBL" id="CAFZ01000239">
    <property type="protein sequence ID" value="CCA73619.1"/>
    <property type="molecule type" value="Genomic_DNA"/>
</dbReference>
<feature type="transmembrane region" description="Helical" evidence="1">
    <location>
        <begin position="49"/>
        <end position="66"/>
    </location>
</feature>
<proteinExistence type="predicted"/>
<dbReference type="HOGENOM" id="CLU_758920_0_0_1"/>
<gene>
    <name evidence="3" type="ORF">PIIN_07572</name>
</gene>
<keyword evidence="4" id="KW-1185">Reference proteome</keyword>
<feature type="transmembrane region" description="Helical" evidence="1">
    <location>
        <begin position="174"/>
        <end position="194"/>
    </location>
</feature>
<protein>
    <recommendedName>
        <fullName evidence="2">DUF6533 domain-containing protein</fullName>
    </recommendedName>
</protein>
<dbReference type="InterPro" id="IPR045340">
    <property type="entry name" value="DUF6533"/>
</dbReference>
<dbReference type="Pfam" id="PF20151">
    <property type="entry name" value="DUF6533"/>
    <property type="match status" value="1"/>
</dbReference>
<feature type="transmembrane region" description="Helical" evidence="1">
    <location>
        <begin position="244"/>
        <end position="263"/>
    </location>
</feature>
<keyword evidence="1" id="KW-1133">Transmembrane helix</keyword>
<dbReference type="AlphaFoldDB" id="G4TQM6"/>
<reference evidence="3 4" key="1">
    <citation type="journal article" date="2011" name="PLoS Pathog.">
        <title>Endophytic Life Strategies Decoded by Genome and Transcriptome Analyses of the Mutualistic Root Symbiont Piriformospora indica.</title>
        <authorList>
            <person name="Zuccaro A."/>
            <person name="Lahrmann U."/>
            <person name="Guldener U."/>
            <person name="Langen G."/>
            <person name="Pfiffi S."/>
            <person name="Biedenkopf D."/>
            <person name="Wong P."/>
            <person name="Samans B."/>
            <person name="Grimm C."/>
            <person name="Basiewicz M."/>
            <person name="Murat C."/>
            <person name="Martin F."/>
            <person name="Kogel K.H."/>
        </authorList>
    </citation>
    <scope>NUCLEOTIDE SEQUENCE [LARGE SCALE GENOMIC DNA]</scope>
    <source>
        <strain evidence="3 4">DSM 11827</strain>
    </source>
</reference>
<keyword evidence="1" id="KW-0472">Membrane</keyword>
<evidence type="ECO:0000259" key="2">
    <source>
        <dbReference type="Pfam" id="PF20151"/>
    </source>
</evidence>
<feature type="transmembrane region" description="Helical" evidence="1">
    <location>
        <begin position="12"/>
        <end position="29"/>
    </location>
</feature>
<keyword evidence="1" id="KW-0812">Transmembrane</keyword>